<dbReference type="AlphaFoldDB" id="A0A2K1SUC4"/>
<name>A0A2K1SUC4_GARVA</name>
<organism evidence="1 2">
    <name type="scientific">Gardnerella vaginalis</name>
    <dbReference type="NCBI Taxonomy" id="2702"/>
    <lineage>
        <taxon>Bacteria</taxon>
        <taxon>Bacillati</taxon>
        <taxon>Actinomycetota</taxon>
        <taxon>Actinomycetes</taxon>
        <taxon>Bifidobacteriales</taxon>
        <taxon>Bifidobacteriaceae</taxon>
        <taxon>Gardnerella</taxon>
    </lineage>
</organism>
<protein>
    <submittedName>
        <fullName evidence="1">Uncharacterized protein</fullName>
    </submittedName>
</protein>
<proteinExistence type="predicted"/>
<sequence length="102" mass="11696">MHPNAHIRTRDDLLEHCDIACESNSERELAQTESPVDFPCKLSRTAISREDSASLLYCSTKQFLSHTTNKPIVFSRALRIYLKRWTIKPPGFAEVLTHKLGR</sequence>
<evidence type="ECO:0000313" key="2">
    <source>
        <dbReference type="Proteomes" id="UP000236146"/>
    </source>
</evidence>
<gene>
    <name evidence="1" type="ORF">BFS05_05000</name>
</gene>
<reference evidence="1 2" key="1">
    <citation type="submission" date="2016-10" db="EMBL/GenBank/DDBJ databases">
        <authorList>
            <person name="Varghese N."/>
        </authorList>
    </citation>
    <scope>NUCLEOTIDE SEQUENCE [LARGE SCALE GENOMIC DNA]</scope>
    <source>
        <strain evidence="1 2">KA00225</strain>
    </source>
</reference>
<accession>A0A2K1SUC4</accession>
<comment type="caution">
    <text evidence="1">The sequence shown here is derived from an EMBL/GenBank/DDBJ whole genome shotgun (WGS) entry which is preliminary data.</text>
</comment>
<dbReference type="Proteomes" id="UP000236146">
    <property type="component" value="Unassembled WGS sequence"/>
</dbReference>
<dbReference type="EMBL" id="MNLH01000004">
    <property type="protein sequence ID" value="PNS43096.1"/>
    <property type="molecule type" value="Genomic_DNA"/>
</dbReference>
<evidence type="ECO:0000313" key="1">
    <source>
        <dbReference type="EMBL" id="PNS43096.1"/>
    </source>
</evidence>